<protein>
    <submittedName>
        <fullName evidence="3">Uncharacterized protein</fullName>
    </submittedName>
</protein>
<reference evidence="3 4" key="1">
    <citation type="journal article" date="2021" name="Nat. Commun.">
        <title>Genetic determinants of endophytism in the Arabidopsis root mycobiome.</title>
        <authorList>
            <person name="Mesny F."/>
            <person name="Miyauchi S."/>
            <person name="Thiergart T."/>
            <person name="Pickel B."/>
            <person name="Atanasova L."/>
            <person name="Karlsson M."/>
            <person name="Huettel B."/>
            <person name="Barry K.W."/>
            <person name="Haridas S."/>
            <person name="Chen C."/>
            <person name="Bauer D."/>
            <person name="Andreopoulos W."/>
            <person name="Pangilinan J."/>
            <person name="LaButti K."/>
            <person name="Riley R."/>
            <person name="Lipzen A."/>
            <person name="Clum A."/>
            <person name="Drula E."/>
            <person name="Henrissat B."/>
            <person name="Kohler A."/>
            <person name="Grigoriev I.V."/>
            <person name="Martin F.M."/>
            <person name="Hacquard S."/>
        </authorList>
    </citation>
    <scope>NUCLEOTIDE SEQUENCE [LARGE SCALE GENOMIC DNA]</scope>
    <source>
        <strain evidence="3 4">MPI-CAGE-CH-0241</strain>
    </source>
</reference>
<dbReference type="OrthoDB" id="417891at2759"/>
<evidence type="ECO:0000313" key="4">
    <source>
        <dbReference type="Proteomes" id="UP000777438"/>
    </source>
</evidence>
<dbReference type="Gene3D" id="3.40.50.720">
    <property type="entry name" value="NAD(P)-binding Rossmann-like Domain"/>
    <property type="match status" value="1"/>
</dbReference>
<dbReference type="PANTHER" id="PTHR42760:SF124">
    <property type="entry name" value="SHORT-CHAIN DEHYDROGENASE_REDUCTASE"/>
    <property type="match status" value="1"/>
</dbReference>
<dbReference type="Proteomes" id="UP000777438">
    <property type="component" value="Unassembled WGS sequence"/>
</dbReference>
<comment type="caution">
    <text evidence="3">The sequence shown here is derived from an EMBL/GenBank/DDBJ whole genome shotgun (WGS) entry which is preliminary data.</text>
</comment>
<dbReference type="PRINTS" id="PR00081">
    <property type="entry name" value="GDHRDH"/>
</dbReference>
<dbReference type="PANTHER" id="PTHR42760">
    <property type="entry name" value="SHORT-CHAIN DEHYDROGENASES/REDUCTASES FAMILY MEMBER"/>
    <property type="match status" value="1"/>
</dbReference>
<comment type="similarity">
    <text evidence="1">Belongs to the short-chain dehydrogenases/reductases (SDR) family.</text>
</comment>
<dbReference type="PROSITE" id="PS00061">
    <property type="entry name" value="ADH_SHORT"/>
    <property type="match status" value="1"/>
</dbReference>
<dbReference type="Pfam" id="PF13561">
    <property type="entry name" value="adh_short_C2"/>
    <property type="match status" value="1"/>
</dbReference>
<evidence type="ECO:0000256" key="2">
    <source>
        <dbReference type="ARBA" id="ARBA00022857"/>
    </source>
</evidence>
<dbReference type="InterPro" id="IPR036291">
    <property type="entry name" value="NAD(P)-bd_dom_sf"/>
</dbReference>
<gene>
    <name evidence="3" type="ORF">B0T10DRAFT_471718</name>
</gene>
<keyword evidence="4" id="KW-1185">Reference proteome</keyword>
<dbReference type="EMBL" id="JAGPYM010000002">
    <property type="protein sequence ID" value="KAH6898030.1"/>
    <property type="molecule type" value="Genomic_DNA"/>
</dbReference>
<dbReference type="InterPro" id="IPR020904">
    <property type="entry name" value="Sc_DH/Rdtase_CS"/>
</dbReference>
<name>A0A9P8WEI0_9HYPO</name>
<evidence type="ECO:0000256" key="1">
    <source>
        <dbReference type="ARBA" id="ARBA00006484"/>
    </source>
</evidence>
<dbReference type="SUPFAM" id="SSF51735">
    <property type="entry name" value="NAD(P)-binding Rossmann-fold domains"/>
    <property type="match status" value="1"/>
</dbReference>
<dbReference type="FunFam" id="3.40.50.720:FF:000084">
    <property type="entry name" value="Short-chain dehydrogenase reductase"/>
    <property type="match status" value="1"/>
</dbReference>
<evidence type="ECO:0000313" key="3">
    <source>
        <dbReference type="EMBL" id="KAH6898030.1"/>
    </source>
</evidence>
<dbReference type="CDD" id="cd05233">
    <property type="entry name" value="SDR_c"/>
    <property type="match status" value="1"/>
</dbReference>
<sequence length="275" mass="29707">MSSITAPQRLQGKVCIVTGSSSGLGRAISLGYAREGAILVCVDLQPKARLAVGTEQEVNTDELIRQNKGRAIFIKADMSKADDVQVMLQKAVAEYGRIDVLVNNAGISIEAKNPPYRIHETPDETWDVTMAVNAKSVFLACKHTIRQMLTQDVQESGDRGWIINLSSIFGLVAGRYNSSYAASKAAVSNLTRQVALDYAQDGIHCNAICPGYTRTAIFKDTIANLDNFEGIQERHPLHGIGVPEDIVGAAIFLASQEARWITGVSLPVDGGYTAQ</sequence>
<dbReference type="AlphaFoldDB" id="A0A9P8WEI0"/>
<proteinExistence type="inferred from homology"/>
<dbReference type="PRINTS" id="PR00080">
    <property type="entry name" value="SDRFAMILY"/>
</dbReference>
<organism evidence="3 4">
    <name type="scientific">Thelonectria olida</name>
    <dbReference type="NCBI Taxonomy" id="1576542"/>
    <lineage>
        <taxon>Eukaryota</taxon>
        <taxon>Fungi</taxon>
        <taxon>Dikarya</taxon>
        <taxon>Ascomycota</taxon>
        <taxon>Pezizomycotina</taxon>
        <taxon>Sordariomycetes</taxon>
        <taxon>Hypocreomycetidae</taxon>
        <taxon>Hypocreales</taxon>
        <taxon>Nectriaceae</taxon>
        <taxon>Thelonectria</taxon>
    </lineage>
</organism>
<accession>A0A9P8WEI0</accession>
<keyword evidence="2" id="KW-0521">NADP</keyword>
<dbReference type="GO" id="GO:0016616">
    <property type="term" value="F:oxidoreductase activity, acting on the CH-OH group of donors, NAD or NADP as acceptor"/>
    <property type="evidence" value="ECO:0007669"/>
    <property type="project" value="TreeGrafter"/>
</dbReference>
<dbReference type="InterPro" id="IPR002347">
    <property type="entry name" value="SDR_fam"/>
</dbReference>